<dbReference type="PANTHER" id="PTHR35788">
    <property type="entry name" value="EXPORTED PROTEIN-RELATED"/>
    <property type="match status" value="1"/>
</dbReference>
<sequence length="550" mass="57358">MSARKIVLGAVVGVLAVLLAIYIADIAMNRGSVPRGTTVGGVEIGGMSHEEAVSALETQLGDVATAPVTVSAAQASAQLVPASSGLGIDWDATVRSAGEESLNPLTRLAGLFRTREVDIVPTVDRAALDPELERVAAELHRDPQDGAIAIESGEATVTEPVSGQEVDGEQLFERVTTGWLDPSGVEVDAVEVEPAVSSEVIDDALNGPVKRALSGPLTLRGRDGVDGVIAQDRLGEVVQFPNVDGGIAPQVNAEAAQGILGEQLAETERKMQNARVLPGGGVEPSVDGSIIDWEGAMAGFDERVLGDKERTWEAAYKNRPADFTTDEAQSATFNEVVGSFTTSGYSAASGTNIALAAKEVEGAIVNPGETFSLNGYTGPRGTAQGYVSSGIIENGRPGNAVGGGISQFATTLYNAAYFAGMTDVASTPHSYYISRYPTGREATVFEGAIDLQFRNDSPYPVKITSTVGGGEVTVSLMGVKTVEVESINGGRWNYTSPKPVTVTGGNCVPSSGSQGFTTSDTRVVRDLSGRELSRNTSTTVYDPQPIVRCE</sequence>
<evidence type="ECO:0000256" key="1">
    <source>
        <dbReference type="SAM" id="Phobius"/>
    </source>
</evidence>
<dbReference type="STRING" id="38302.SAMN04488535_1413"/>
<name>A0A1G9PDA9_9CORY</name>
<dbReference type="Proteomes" id="UP000199350">
    <property type="component" value="Chromosome I"/>
</dbReference>
<accession>A0A1G9PDA9</accession>
<dbReference type="Pfam" id="PF04294">
    <property type="entry name" value="VanW"/>
    <property type="match status" value="1"/>
</dbReference>
<protein>
    <submittedName>
        <fullName evidence="3">Vancomycin resistance protein YoaR, contains peptidoglycan-binding and VanW domains</fullName>
    </submittedName>
</protein>
<dbReference type="AlphaFoldDB" id="A0A1G9PDA9"/>
<dbReference type="InterPro" id="IPR022029">
    <property type="entry name" value="YoaR-like_PG-bd"/>
</dbReference>
<keyword evidence="1" id="KW-0472">Membrane</keyword>
<reference evidence="4" key="1">
    <citation type="submission" date="2016-10" db="EMBL/GenBank/DDBJ databases">
        <authorList>
            <person name="Varghese N."/>
            <person name="Submissions S."/>
        </authorList>
    </citation>
    <scope>NUCLEOTIDE SEQUENCE [LARGE SCALE GENOMIC DNA]</scope>
    <source>
        <strain evidence="4">DSM 20632</strain>
    </source>
</reference>
<evidence type="ECO:0000259" key="2">
    <source>
        <dbReference type="Pfam" id="PF12229"/>
    </source>
</evidence>
<proteinExistence type="predicted"/>
<keyword evidence="1" id="KW-0812">Transmembrane</keyword>
<dbReference type="EMBL" id="LT629700">
    <property type="protein sequence ID" value="SDL96786.1"/>
    <property type="molecule type" value="Genomic_DNA"/>
</dbReference>
<evidence type="ECO:0000313" key="3">
    <source>
        <dbReference type="EMBL" id="SDL96786.1"/>
    </source>
</evidence>
<dbReference type="PANTHER" id="PTHR35788:SF1">
    <property type="entry name" value="EXPORTED PROTEIN"/>
    <property type="match status" value="1"/>
</dbReference>
<keyword evidence="4" id="KW-1185">Reference proteome</keyword>
<evidence type="ECO:0000313" key="4">
    <source>
        <dbReference type="Proteomes" id="UP000199350"/>
    </source>
</evidence>
<dbReference type="InterPro" id="IPR052913">
    <property type="entry name" value="Glycopeptide_resist_protein"/>
</dbReference>
<feature type="domain" description="YoaR-like putative peptidoglycan binding" evidence="2">
    <location>
        <begin position="103"/>
        <end position="175"/>
    </location>
</feature>
<organism evidence="3 4">
    <name type="scientific">Corynebacterium mycetoides</name>
    <dbReference type="NCBI Taxonomy" id="38302"/>
    <lineage>
        <taxon>Bacteria</taxon>
        <taxon>Bacillati</taxon>
        <taxon>Actinomycetota</taxon>
        <taxon>Actinomycetes</taxon>
        <taxon>Mycobacteriales</taxon>
        <taxon>Corynebacteriaceae</taxon>
        <taxon>Corynebacterium</taxon>
    </lineage>
</organism>
<feature type="transmembrane region" description="Helical" evidence="1">
    <location>
        <begin position="6"/>
        <end position="24"/>
    </location>
</feature>
<dbReference type="InterPro" id="IPR007391">
    <property type="entry name" value="Vancomycin_resist_VanW"/>
</dbReference>
<dbReference type="Pfam" id="PF12229">
    <property type="entry name" value="PG_binding_4"/>
    <property type="match status" value="1"/>
</dbReference>
<gene>
    <name evidence="3" type="ORF">SAMN04488535_1413</name>
</gene>
<keyword evidence="1" id="KW-1133">Transmembrane helix</keyword>